<dbReference type="InterPro" id="IPR037165">
    <property type="entry name" value="AldOxase/xan_DH_Mopterin-bd_sf"/>
</dbReference>
<dbReference type="SMART" id="SM01008">
    <property type="entry name" value="Ald_Xan_dh_C"/>
    <property type="match status" value="1"/>
</dbReference>
<evidence type="ECO:0000313" key="4">
    <source>
        <dbReference type="EMBL" id="TDY53585.1"/>
    </source>
</evidence>
<evidence type="ECO:0000256" key="1">
    <source>
        <dbReference type="ARBA" id="ARBA00022505"/>
    </source>
</evidence>
<dbReference type="InterPro" id="IPR046867">
    <property type="entry name" value="AldOxase/xan_DH_MoCoBD2"/>
</dbReference>
<evidence type="ECO:0000256" key="2">
    <source>
        <dbReference type="ARBA" id="ARBA00023002"/>
    </source>
</evidence>
<dbReference type="PANTHER" id="PTHR11908">
    <property type="entry name" value="XANTHINE DEHYDROGENASE"/>
    <property type="match status" value="1"/>
</dbReference>
<protein>
    <submittedName>
        <fullName evidence="4">Carbon-monoxide dehydrogenase large subunit</fullName>
    </submittedName>
</protein>
<dbReference type="AlphaFoldDB" id="A0A4V3HFL2"/>
<dbReference type="Pfam" id="PF20256">
    <property type="entry name" value="MoCoBD_2"/>
    <property type="match status" value="1"/>
</dbReference>
<dbReference type="PANTHER" id="PTHR11908:SF132">
    <property type="entry name" value="ALDEHYDE OXIDASE 1-RELATED"/>
    <property type="match status" value="1"/>
</dbReference>
<dbReference type="InterPro" id="IPR036856">
    <property type="entry name" value="Ald_Oxase/Xan_DH_a/b_sf"/>
</dbReference>
<dbReference type="InterPro" id="IPR008274">
    <property type="entry name" value="AldOxase/xan_DH_MoCoBD1"/>
</dbReference>
<sequence length="805" mass="87852">MKQTVTRSGVGTWTERKYDVEKAAGTLAFTDDLRFGPELLHARAVRSTVAHGEILSIDFSEALKVKGVVKVVTGKDFVHRFGLYLQDRTPMAIGKVRYVGEPVALVIAESEEAAEEGMLKVTAKFRELPPIFDPVKAATDNSVLVHPELETYDHVDFITPFPGTNIGNWFRIRRGDVDKAFSEAEYIVEEAVNCPQIAHGFLEPHCCICREDPATGDLTIWSTAQSAFALRDIVAKGLKYPLSKIRVIAPPIGGGFGGKAGMTVEALCLAGAMNPDVRGRPVKLYIPREEVLLTSWVRQAYVAKIKLGIDGEGKITAIRNTFYFDTGISAEYGANPVRSAGYSSTGCYYIPNVWTDSYAVYTNKPFGGAYRGFGLPELMGAMEVVIDIAARKIGMDPIEFRLKNILKPGLPTCTGMPMNNHALDTIVGKVVDRIRLNEKEPASRKGWVRGKGFALALKAPAMPADAASSAIVKILGDGTVEVLAATMDMGQGAYTAYSQMVSEELGIPIEKIRCPYPDTQSHPYDWQTVASRSCWSMGMAVKRAAADARQKLLALYAEYWQVEPESITIEHGIVKCRKKGKAEPIDEHIQSGFPMPDGNCKGGPVIGTGSFVPPDVIYPDPETGQSPKSVVHFTVGAVGIDVEVDPATGAVEVNKVSAGYDVGKAISPVNVKGQIEGGTVQGISAGLMEGMYYDERGRLLTPDFTDYKIATALDVPPDLDAFWEETPEELSPYGNRGVGEHSMISPAPAMDNALFDALGIRIHSYPLNRERVYKAIQAKKKGETDLWEYPYALEQSYKNAIKEWK</sequence>
<name>A0A4V3HFL2_9BACT</name>
<dbReference type="GO" id="GO:0016491">
    <property type="term" value="F:oxidoreductase activity"/>
    <property type="evidence" value="ECO:0007669"/>
    <property type="project" value="UniProtKB-KW"/>
</dbReference>
<dbReference type="Proteomes" id="UP000295066">
    <property type="component" value="Unassembled WGS sequence"/>
</dbReference>
<dbReference type="InterPro" id="IPR016208">
    <property type="entry name" value="Ald_Oxase/xanthine_DH-like"/>
</dbReference>
<dbReference type="Gene3D" id="3.90.1170.50">
    <property type="entry name" value="Aldehyde oxidase/xanthine dehydrogenase, a/b hammerhead"/>
    <property type="match status" value="1"/>
</dbReference>
<dbReference type="Pfam" id="PF02738">
    <property type="entry name" value="MoCoBD_1"/>
    <property type="match status" value="1"/>
</dbReference>
<dbReference type="EMBL" id="SORI01000030">
    <property type="protein sequence ID" value="TDY53585.1"/>
    <property type="molecule type" value="Genomic_DNA"/>
</dbReference>
<dbReference type="Gene3D" id="3.30.365.10">
    <property type="entry name" value="Aldehyde oxidase/xanthine dehydrogenase, molybdopterin binding domain"/>
    <property type="match status" value="4"/>
</dbReference>
<keyword evidence="1" id="KW-0500">Molybdenum</keyword>
<feature type="domain" description="Aldehyde oxidase/xanthine dehydrogenase a/b hammerhead" evidence="3">
    <location>
        <begin position="24"/>
        <end position="129"/>
    </location>
</feature>
<dbReference type="SUPFAM" id="SSF56003">
    <property type="entry name" value="Molybdenum cofactor-binding domain"/>
    <property type="match status" value="1"/>
</dbReference>
<accession>A0A4V3HFL2</accession>
<dbReference type="RefSeq" id="WP_133959129.1">
    <property type="nucleotide sequence ID" value="NZ_SORI01000030.1"/>
</dbReference>
<dbReference type="GO" id="GO:0005506">
    <property type="term" value="F:iron ion binding"/>
    <property type="evidence" value="ECO:0007669"/>
    <property type="project" value="InterPro"/>
</dbReference>
<dbReference type="SUPFAM" id="SSF54665">
    <property type="entry name" value="CO dehydrogenase molybdoprotein N-domain-like"/>
    <property type="match status" value="1"/>
</dbReference>
<dbReference type="InterPro" id="IPR000674">
    <property type="entry name" value="Ald_Oxase/Xan_DH_a/b"/>
</dbReference>
<gene>
    <name evidence="4" type="ORF">C8D99_1305</name>
</gene>
<evidence type="ECO:0000259" key="3">
    <source>
        <dbReference type="SMART" id="SM01008"/>
    </source>
</evidence>
<dbReference type="OrthoDB" id="9759099at2"/>
<reference evidence="4 5" key="1">
    <citation type="submission" date="2019-03" db="EMBL/GenBank/DDBJ databases">
        <title>Genomic Encyclopedia of Type Strains, Phase IV (KMG-IV): sequencing the most valuable type-strain genomes for metagenomic binning, comparative biology and taxonomic classification.</title>
        <authorList>
            <person name="Goeker M."/>
        </authorList>
    </citation>
    <scope>NUCLEOTIDE SEQUENCE [LARGE SCALE GENOMIC DNA]</scope>
    <source>
        <strain evidence="4 5">DSM 25964</strain>
    </source>
</reference>
<evidence type="ECO:0000313" key="5">
    <source>
        <dbReference type="Proteomes" id="UP000295066"/>
    </source>
</evidence>
<dbReference type="Pfam" id="PF01315">
    <property type="entry name" value="Ald_Xan_dh_C"/>
    <property type="match status" value="1"/>
</dbReference>
<keyword evidence="2" id="KW-0560">Oxidoreductase</keyword>
<proteinExistence type="predicted"/>
<comment type="caution">
    <text evidence="4">The sequence shown here is derived from an EMBL/GenBank/DDBJ whole genome shotgun (WGS) entry which is preliminary data.</text>
</comment>
<organism evidence="4 5">
    <name type="scientific">Aminivibrio pyruvatiphilus</name>
    <dbReference type="NCBI Taxonomy" id="1005740"/>
    <lineage>
        <taxon>Bacteria</taxon>
        <taxon>Thermotogati</taxon>
        <taxon>Synergistota</taxon>
        <taxon>Synergistia</taxon>
        <taxon>Synergistales</taxon>
        <taxon>Aminobacteriaceae</taxon>
        <taxon>Aminivibrio</taxon>
    </lineage>
</organism>
<keyword evidence="5" id="KW-1185">Reference proteome</keyword>